<dbReference type="RefSeq" id="WP_157988615.1">
    <property type="nucleotide sequence ID" value="NZ_LR217715.1"/>
</dbReference>
<keyword evidence="5 11" id="KW-0436">Ligase</keyword>
<dbReference type="InterPro" id="IPR036621">
    <property type="entry name" value="Anticodon-bd_dom_sf"/>
</dbReference>
<keyword evidence="7 11" id="KW-0067">ATP-binding</keyword>
<evidence type="ECO:0000256" key="12">
    <source>
        <dbReference type="PIRSR" id="PIRSR001549-1"/>
    </source>
</evidence>
<comment type="catalytic activity">
    <reaction evidence="10 11">
        <text>tRNA(His) + L-histidine + ATP = L-histidyl-tRNA(His) + AMP + diphosphate + H(+)</text>
        <dbReference type="Rhea" id="RHEA:17313"/>
        <dbReference type="Rhea" id="RHEA-COMP:9665"/>
        <dbReference type="Rhea" id="RHEA-COMP:9689"/>
        <dbReference type="ChEBI" id="CHEBI:15378"/>
        <dbReference type="ChEBI" id="CHEBI:30616"/>
        <dbReference type="ChEBI" id="CHEBI:33019"/>
        <dbReference type="ChEBI" id="CHEBI:57595"/>
        <dbReference type="ChEBI" id="CHEBI:78442"/>
        <dbReference type="ChEBI" id="CHEBI:78527"/>
        <dbReference type="ChEBI" id="CHEBI:456215"/>
        <dbReference type="EC" id="6.1.1.21"/>
    </reaction>
</comment>
<sequence>MTKKIQAVRGMHDCLPLDASMYQYVETRIIQVLSSYGFSEIRLPVVEATPLFTHAIGDMTDVVEKEMYTFKDRRGMSVTLRPEGTAGCVRAGIENGLLYNQEQRLWYMGPMFRYERPQKGRYRQFHQIGAEVFGLQGPDIDADLIIMTAKFWKVLGISDYIHLELNSIGSIATRKNYHHTLIALLEDNVQILDADCKRRMYANPLRVLDSKNPDMQALFDTISPIGHYLDDKSHEHFNELCQLLDLAGISYRVNQRLVRGLDYYNGTVFEWITDSLGAQGSICAGGRYDTLVGLLGGRNTPGIGFAIGLERLVLLVQKVLPEITVPQSIDLYLIASGQGTERAMFLLSETIRNAFPDLKIMRNFGGGSFKKQFSRANKYRARLAIVLGEYEINHNQCIIKDLCKGTQQTVSLSQISFLIRMLSNILQT</sequence>
<name>A0A451DAC0_9GAMM</name>
<evidence type="ECO:0000259" key="13">
    <source>
        <dbReference type="PROSITE" id="PS50862"/>
    </source>
</evidence>
<dbReference type="InterPro" id="IPR006195">
    <property type="entry name" value="aa-tRNA-synth_II"/>
</dbReference>
<evidence type="ECO:0000256" key="2">
    <source>
        <dbReference type="ARBA" id="ARBA00008226"/>
    </source>
</evidence>
<evidence type="ECO:0000256" key="1">
    <source>
        <dbReference type="ARBA" id="ARBA00004496"/>
    </source>
</evidence>
<dbReference type="FunFam" id="3.30.930.10:FF:000005">
    <property type="entry name" value="Histidine--tRNA ligase"/>
    <property type="match status" value="1"/>
</dbReference>
<feature type="binding site" evidence="12">
    <location>
        <position position="259"/>
    </location>
    <ligand>
        <name>L-histidine</name>
        <dbReference type="ChEBI" id="CHEBI:57595"/>
    </ligand>
</feature>
<dbReference type="EC" id="6.1.1.21" evidence="11"/>
<dbReference type="PIRSF" id="PIRSF001549">
    <property type="entry name" value="His-tRNA_synth"/>
    <property type="match status" value="1"/>
</dbReference>
<organism evidence="14 15">
    <name type="scientific">Candidatus Erwinia haradaeae</name>
    <dbReference type="NCBI Taxonomy" id="1922217"/>
    <lineage>
        <taxon>Bacteria</taxon>
        <taxon>Pseudomonadati</taxon>
        <taxon>Pseudomonadota</taxon>
        <taxon>Gammaproteobacteria</taxon>
        <taxon>Enterobacterales</taxon>
        <taxon>Erwiniaceae</taxon>
        <taxon>Erwinia</taxon>
    </lineage>
</organism>
<dbReference type="PANTHER" id="PTHR43707">
    <property type="entry name" value="HISTIDYL-TRNA SYNTHETASE"/>
    <property type="match status" value="1"/>
</dbReference>
<dbReference type="Gene3D" id="3.30.930.10">
    <property type="entry name" value="Bira Bifunctional Protein, Domain 2"/>
    <property type="match status" value="1"/>
</dbReference>
<dbReference type="InterPro" id="IPR015807">
    <property type="entry name" value="His-tRNA-ligase"/>
</dbReference>
<feature type="binding site" evidence="12">
    <location>
        <position position="131"/>
    </location>
    <ligand>
        <name>L-histidine</name>
        <dbReference type="ChEBI" id="CHEBI:57595"/>
    </ligand>
</feature>
<dbReference type="SUPFAM" id="SSF55681">
    <property type="entry name" value="Class II aaRS and biotin synthetases"/>
    <property type="match status" value="1"/>
</dbReference>
<feature type="binding site" evidence="12">
    <location>
        <position position="113"/>
    </location>
    <ligand>
        <name>L-histidine</name>
        <dbReference type="ChEBI" id="CHEBI:57595"/>
    </ligand>
</feature>
<dbReference type="HAMAP" id="MF_00127">
    <property type="entry name" value="His_tRNA_synth"/>
    <property type="match status" value="1"/>
</dbReference>
<dbReference type="GO" id="GO:0005524">
    <property type="term" value="F:ATP binding"/>
    <property type="evidence" value="ECO:0007669"/>
    <property type="project" value="UniProtKB-UniRule"/>
</dbReference>
<dbReference type="AlphaFoldDB" id="A0A451DAC0"/>
<dbReference type="InterPro" id="IPR041715">
    <property type="entry name" value="HisRS-like_core"/>
</dbReference>
<evidence type="ECO:0000256" key="7">
    <source>
        <dbReference type="ARBA" id="ARBA00022840"/>
    </source>
</evidence>
<keyword evidence="4 11" id="KW-0963">Cytoplasm</keyword>
<keyword evidence="8 11" id="KW-0648">Protein biosynthesis</keyword>
<evidence type="ECO:0000256" key="9">
    <source>
        <dbReference type="ARBA" id="ARBA00023146"/>
    </source>
</evidence>
<evidence type="ECO:0000313" key="15">
    <source>
        <dbReference type="Proteomes" id="UP000294368"/>
    </source>
</evidence>
<accession>A0A451DAC0</accession>
<dbReference type="PROSITE" id="PS50862">
    <property type="entry name" value="AA_TRNA_LIGASE_II"/>
    <property type="match status" value="1"/>
</dbReference>
<dbReference type="SUPFAM" id="SSF52954">
    <property type="entry name" value="Class II aaRS ABD-related"/>
    <property type="match status" value="1"/>
</dbReference>
<dbReference type="InterPro" id="IPR004516">
    <property type="entry name" value="HisRS/HisZ"/>
</dbReference>
<feature type="binding site" evidence="12">
    <location>
        <begin position="83"/>
        <end position="85"/>
    </location>
    <ligand>
        <name>L-histidine</name>
        <dbReference type="ChEBI" id="CHEBI:57595"/>
    </ligand>
</feature>
<dbReference type="NCBIfam" id="TIGR00442">
    <property type="entry name" value="hisS"/>
    <property type="match status" value="1"/>
</dbReference>
<dbReference type="InterPro" id="IPR004154">
    <property type="entry name" value="Anticodon-bd"/>
</dbReference>
<dbReference type="PANTHER" id="PTHR43707:SF1">
    <property type="entry name" value="HISTIDINE--TRNA LIGASE, MITOCHONDRIAL-RELATED"/>
    <property type="match status" value="1"/>
</dbReference>
<dbReference type="Proteomes" id="UP000294368">
    <property type="component" value="Chromosome"/>
</dbReference>
<dbReference type="CDD" id="cd00773">
    <property type="entry name" value="HisRS-like_core"/>
    <property type="match status" value="1"/>
</dbReference>
<comment type="similarity">
    <text evidence="2 11">Belongs to the class-II aminoacyl-tRNA synthetase family.</text>
</comment>
<evidence type="ECO:0000256" key="6">
    <source>
        <dbReference type="ARBA" id="ARBA00022741"/>
    </source>
</evidence>
<dbReference type="Gene3D" id="3.40.50.800">
    <property type="entry name" value="Anticodon-binding domain"/>
    <property type="match status" value="1"/>
</dbReference>
<dbReference type="EMBL" id="LR217715">
    <property type="protein sequence ID" value="VFP83266.1"/>
    <property type="molecule type" value="Genomic_DNA"/>
</dbReference>
<gene>
    <name evidence="11 14" type="primary">hisS</name>
    <name evidence="14" type="ORF">ERCIKOCA2762_512</name>
</gene>
<dbReference type="OrthoDB" id="9800814at2"/>
<evidence type="ECO:0000256" key="10">
    <source>
        <dbReference type="ARBA" id="ARBA00047639"/>
    </source>
</evidence>
<dbReference type="GO" id="GO:0006427">
    <property type="term" value="P:histidyl-tRNA aminoacylation"/>
    <property type="evidence" value="ECO:0007669"/>
    <property type="project" value="UniProtKB-UniRule"/>
</dbReference>
<feature type="binding site" evidence="12">
    <location>
        <begin position="263"/>
        <end position="264"/>
    </location>
    <ligand>
        <name>L-histidine</name>
        <dbReference type="ChEBI" id="CHEBI:57595"/>
    </ligand>
</feature>
<reference evidence="14 15" key="1">
    <citation type="submission" date="2019-02" db="EMBL/GenBank/DDBJ databases">
        <authorList>
            <person name="Manzano-Marin A."/>
            <person name="Manzano-Marin A."/>
        </authorList>
    </citation>
    <scope>NUCLEOTIDE SEQUENCE [LARGE SCALE GENOMIC DNA]</scope>
    <source>
        <strain evidence="14 15">ErCikochiana</strain>
    </source>
</reference>
<dbReference type="Pfam" id="PF13393">
    <property type="entry name" value="tRNA-synt_His"/>
    <property type="match status" value="1"/>
</dbReference>
<feature type="binding site" evidence="12">
    <location>
        <position position="127"/>
    </location>
    <ligand>
        <name>L-histidine</name>
        <dbReference type="ChEBI" id="CHEBI:57595"/>
    </ligand>
</feature>
<evidence type="ECO:0000256" key="3">
    <source>
        <dbReference type="ARBA" id="ARBA00011738"/>
    </source>
</evidence>
<evidence type="ECO:0000256" key="5">
    <source>
        <dbReference type="ARBA" id="ARBA00022598"/>
    </source>
</evidence>
<keyword evidence="9 11" id="KW-0030">Aminoacyl-tRNA synthetase</keyword>
<dbReference type="GO" id="GO:0004821">
    <property type="term" value="F:histidine-tRNA ligase activity"/>
    <property type="evidence" value="ECO:0007669"/>
    <property type="project" value="UniProtKB-UniRule"/>
</dbReference>
<feature type="domain" description="Aminoacyl-transfer RNA synthetases class-II family profile" evidence="13">
    <location>
        <begin position="1"/>
        <end position="326"/>
    </location>
</feature>
<keyword evidence="6 11" id="KW-0547">Nucleotide-binding</keyword>
<comment type="subcellular location">
    <subcellularLocation>
        <location evidence="1 11">Cytoplasm</location>
    </subcellularLocation>
</comment>
<comment type="subunit">
    <text evidence="3 11">Homodimer.</text>
</comment>
<dbReference type="GO" id="GO:0005737">
    <property type="term" value="C:cytoplasm"/>
    <property type="evidence" value="ECO:0007669"/>
    <property type="project" value="UniProtKB-SubCell"/>
</dbReference>
<dbReference type="Pfam" id="PF03129">
    <property type="entry name" value="HGTP_anticodon"/>
    <property type="match status" value="1"/>
</dbReference>
<proteinExistence type="inferred from homology"/>
<evidence type="ECO:0000256" key="4">
    <source>
        <dbReference type="ARBA" id="ARBA00022490"/>
    </source>
</evidence>
<dbReference type="InterPro" id="IPR045864">
    <property type="entry name" value="aa-tRNA-synth_II/BPL/LPL"/>
</dbReference>
<evidence type="ECO:0000256" key="8">
    <source>
        <dbReference type="ARBA" id="ARBA00022917"/>
    </source>
</evidence>
<protein>
    <recommendedName>
        <fullName evidence="11">Histidine--tRNA ligase</fullName>
        <ecNumber evidence="11">6.1.1.21</ecNumber>
    </recommendedName>
    <alternativeName>
        <fullName evidence="11">Histidyl-tRNA synthetase</fullName>
        <shortName evidence="11">HisRS</shortName>
    </alternativeName>
</protein>
<evidence type="ECO:0000313" key="14">
    <source>
        <dbReference type="EMBL" id="VFP83266.1"/>
    </source>
</evidence>
<evidence type="ECO:0000256" key="11">
    <source>
        <dbReference type="HAMAP-Rule" id="MF_00127"/>
    </source>
</evidence>